<evidence type="ECO:0000313" key="1">
    <source>
        <dbReference type="EMBL" id="KAK9233774.1"/>
    </source>
</evidence>
<comment type="caution">
    <text evidence="1">The sequence shown here is derived from an EMBL/GenBank/DDBJ whole genome shotgun (WGS) entry which is preliminary data.</text>
</comment>
<keyword evidence="2" id="KW-1185">Reference proteome</keyword>
<gene>
    <name evidence="1" type="ORF">V1525DRAFT_441397</name>
</gene>
<reference evidence="2" key="1">
    <citation type="journal article" date="2024" name="Front. Bioeng. Biotechnol.">
        <title>Genome-scale model development and genomic sequencing of the oleaginous clade Lipomyces.</title>
        <authorList>
            <person name="Czajka J.J."/>
            <person name="Han Y."/>
            <person name="Kim J."/>
            <person name="Mondo S.J."/>
            <person name="Hofstad B.A."/>
            <person name="Robles A."/>
            <person name="Haridas S."/>
            <person name="Riley R."/>
            <person name="LaButti K."/>
            <person name="Pangilinan J."/>
            <person name="Andreopoulos W."/>
            <person name="Lipzen A."/>
            <person name="Yan J."/>
            <person name="Wang M."/>
            <person name="Ng V."/>
            <person name="Grigoriev I.V."/>
            <person name="Spatafora J.W."/>
            <person name="Magnuson J.K."/>
            <person name="Baker S.E."/>
            <person name="Pomraning K.R."/>
        </authorList>
    </citation>
    <scope>NUCLEOTIDE SEQUENCE [LARGE SCALE GENOMIC DNA]</scope>
    <source>
        <strain evidence="2">CBS 7786</strain>
    </source>
</reference>
<proteinExistence type="predicted"/>
<dbReference type="EMBL" id="MU971605">
    <property type="protein sequence ID" value="KAK9233774.1"/>
    <property type="molecule type" value="Genomic_DNA"/>
</dbReference>
<protein>
    <submittedName>
        <fullName evidence="1">Uncharacterized protein</fullName>
    </submittedName>
</protein>
<organism evidence="1 2">
    <name type="scientific">Lipomyces kononenkoae</name>
    <name type="common">Yeast</name>
    <dbReference type="NCBI Taxonomy" id="34357"/>
    <lineage>
        <taxon>Eukaryota</taxon>
        <taxon>Fungi</taxon>
        <taxon>Dikarya</taxon>
        <taxon>Ascomycota</taxon>
        <taxon>Saccharomycotina</taxon>
        <taxon>Lipomycetes</taxon>
        <taxon>Lipomycetales</taxon>
        <taxon>Lipomycetaceae</taxon>
        <taxon>Lipomyces</taxon>
    </lineage>
</organism>
<evidence type="ECO:0000313" key="2">
    <source>
        <dbReference type="Proteomes" id="UP001433508"/>
    </source>
</evidence>
<name>A0ACC3SRN8_LIPKO</name>
<accession>A0ACC3SRN8</accession>
<sequence length="613" mass="69035">MVLQGTQSEVSSPSATSHTRCKPFSPFETPISDADRGNIAKPGDRGFEANQTFPKLSDLIPDNLSAPVSAVNAVLEHHQLSQQQDHSVRQSIRSGSHGDDSSICMTLLSDATSNDGDVVSRGLLDEMRARDLFQRFIAAAHEFLPIFDPIFDTFDSLRRRSTFCFTAILTVAAEAESVGSDSVYIHQLCRHEARRLAAESMFEPSVKIESVQAMIILAAWSDAMWFAVGHALQMAVHLGLSQVLPKLLSNKGVSNIQNSNKRNKILARQVRTWLALYYLEQEIAAGLGRPARVETVREETLRELMQYPTLTAFDVICLSSIDFVCIRGEKITCLFPGRRLQREIEMCTCLSTGLAKIEDVTRKVEQWWTHWDDIYEGTCKVFGLPPADDMVLEFEYDAASFQRTHLLLRKNYAKIILCCTILGKLQRVVESSNASEQIKFDKQIEDIIRSTGSLVIAQLSYICCSDSYKWHFPWAPIPSVVMLAYISMFVLRIVRHMPDLVDKPSVISNVTMVLKLLKNSPYNNYYQLITLLLNILPVGIQSYSDTNRPDEIDATAGEDAPDMKHSNRSFADGDCLAVQKPTIEDEFMERLLVDMARTPETPIWMFELPTEVF</sequence>
<dbReference type="Proteomes" id="UP001433508">
    <property type="component" value="Unassembled WGS sequence"/>
</dbReference>